<protein>
    <submittedName>
        <fullName evidence="3">SPOR domain-containing protein</fullName>
    </submittedName>
</protein>
<dbReference type="Proteomes" id="UP000473278">
    <property type="component" value="Unassembled WGS sequence"/>
</dbReference>
<accession>A0A6M1SR17</accession>
<evidence type="ECO:0000313" key="3">
    <source>
        <dbReference type="EMBL" id="NGP75260.1"/>
    </source>
</evidence>
<gene>
    <name evidence="3" type="ORF">G3570_01335</name>
</gene>
<dbReference type="SUPFAM" id="SSF110997">
    <property type="entry name" value="Sporulation related repeat"/>
    <property type="match status" value="1"/>
</dbReference>
<keyword evidence="4" id="KW-1185">Reference proteome</keyword>
<dbReference type="InterPro" id="IPR036680">
    <property type="entry name" value="SPOR-like_sf"/>
</dbReference>
<evidence type="ECO:0000313" key="4">
    <source>
        <dbReference type="Proteomes" id="UP000473278"/>
    </source>
</evidence>
<sequence>MRQFIFFSITAVTLISLMSACGPSEEEIQQREQARQDSLEQVRQQRMEQQRMDSIAQAREDSIAAVKKKQERRQISFNTSGNFSLQVEAWRSQEKAQAQVQKWKDRGFENAYVVKYGQEETGNIWFRVRLGLTDTRERAEQLGQNLAEEYNTEYWISQVEGAN</sequence>
<dbReference type="Pfam" id="PF05036">
    <property type="entry name" value="SPOR"/>
    <property type="match status" value="1"/>
</dbReference>
<organism evidence="3 4">
    <name type="scientific">Halalkalibaculum roseum</name>
    <dbReference type="NCBI Taxonomy" id="2709311"/>
    <lineage>
        <taxon>Bacteria</taxon>
        <taxon>Pseudomonadati</taxon>
        <taxon>Balneolota</taxon>
        <taxon>Balneolia</taxon>
        <taxon>Balneolales</taxon>
        <taxon>Balneolaceae</taxon>
        <taxon>Halalkalibaculum</taxon>
    </lineage>
</organism>
<proteinExistence type="predicted"/>
<dbReference type="GO" id="GO:0042834">
    <property type="term" value="F:peptidoglycan binding"/>
    <property type="evidence" value="ECO:0007669"/>
    <property type="project" value="InterPro"/>
</dbReference>
<reference evidence="3 4" key="1">
    <citation type="submission" date="2020-02" db="EMBL/GenBank/DDBJ databases">
        <title>Balneolaceae bacterium YR4-1, complete genome.</title>
        <authorList>
            <person name="Li Y."/>
            <person name="Wu S."/>
        </authorList>
    </citation>
    <scope>NUCLEOTIDE SEQUENCE [LARGE SCALE GENOMIC DNA]</scope>
    <source>
        <strain evidence="3 4">YR4-1</strain>
    </source>
</reference>
<name>A0A6M1SR17_9BACT</name>
<feature type="domain" description="SPOR" evidence="2">
    <location>
        <begin position="77"/>
        <end position="159"/>
    </location>
</feature>
<dbReference type="PROSITE" id="PS51257">
    <property type="entry name" value="PROKAR_LIPOPROTEIN"/>
    <property type="match status" value="1"/>
</dbReference>
<feature type="compositionally biased region" description="Basic and acidic residues" evidence="1">
    <location>
        <begin position="28"/>
        <end position="51"/>
    </location>
</feature>
<dbReference type="AlphaFoldDB" id="A0A6M1SR17"/>
<dbReference type="RefSeq" id="WP_165138410.1">
    <property type="nucleotide sequence ID" value="NZ_JAALLT010000001.1"/>
</dbReference>
<comment type="caution">
    <text evidence="3">The sequence shown here is derived from an EMBL/GenBank/DDBJ whole genome shotgun (WGS) entry which is preliminary data.</text>
</comment>
<evidence type="ECO:0000259" key="2">
    <source>
        <dbReference type="PROSITE" id="PS51724"/>
    </source>
</evidence>
<dbReference type="EMBL" id="JAALLT010000001">
    <property type="protein sequence ID" value="NGP75260.1"/>
    <property type="molecule type" value="Genomic_DNA"/>
</dbReference>
<feature type="region of interest" description="Disordered" evidence="1">
    <location>
        <begin position="26"/>
        <end position="54"/>
    </location>
</feature>
<dbReference type="PROSITE" id="PS51724">
    <property type="entry name" value="SPOR"/>
    <property type="match status" value="1"/>
</dbReference>
<dbReference type="Gene3D" id="3.30.70.1070">
    <property type="entry name" value="Sporulation related repeat"/>
    <property type="match status" value="1"/>
</dbReference>
<evidence type="ECO:0000256" key="1">
    <source>
        <dbReference type="SAM" id="MobiDB-lite"/>
    </source>
</evidence>
<dbReference type="InterPro" id="IPR007730">
    <property type="entry name" value="SPOR-like_dom"/>
</dbReference>